<dbReference type="Pfam" id="PF12704">
    <property type="entry name" value="MacB_PCD"/>
    <property type="match status" value="2"/>
</dbReference>
<evidence type="ECO:0000256" key="6">
    <source>
        <dbReference type="SAM" id="Phobius"/>
    </source>
</evidence>
<feature type="transmembrane region" description="Helical" evidence="6">
    <location>
        <begin position="709"/>
        <end position="737"/>
    </location>
</feature>
<feature type="domain" description="MacB-like periplasmic core" evidence="8">
    <location>
        <begin position="21"/>
        <end position="237"/>
    </location>
</feature>
<feature type="transmembrane region" description="Helical" evidence="6">
    <location>
        <begin position="331"/>
        <end position="358"/>
    </location>
</feature>
<reference evidence="9 10" key="1">
    <citation type="journal article" date="2016" name="Int. J. Syst. Evol. Microbiol.">
        <title>Pontibacter aydingkolensis sp. nov., isolated from soil of a salt lake.</title>
        <authorList>
            <person name="Osman G."/>
            <person name="Zhang T."/>
            <person name="Lou K."/>
            <person name="Gao Y."/>
            <person name="Chang W."/>
            <person name="Lin Q."/>
            <person name="Yang H.M."/>
            <person name="Huo X.D."/>
            <person name="Wang N."/>
        </authorList>
    </citation>
    <scope>NUCLEOTIDE SEQUENCE [LARGE SCALE GENOMIC DNA]</scope>
    <source>
        <strain evidence="9 10">KACC 19255</strain>
    </source>
</reference>
<feature type="transmembrane region" description="Helical" evidence="6">
    <location>
        <begin position="757"/>
        <end position="779"/>
    </location>
</feature>
<feature type="transmembrane region" description="Helical" evidence="6">
    <location>
        <begin position="673"/>
        <end position="697"/>
    </location>
</feature>
<keyword evidence="5 6" id="KW-0472">Membrane</keyword>
<keyword evidence="4 6" id="KW-1133">Transmembrane helix</keyword>
<evidence type="ECO:0000256" key="2">
    <source>
        <dbReference type="ARBA" id="ARBA00022475"/>
    </source>
</evidence>
<evidence type="ECO:0000256" key="5">
    <source>
        <dbReference type="ARBA" id="ARBA00023136"/>
    </source>
</evidence>
<evidence type="ECO:0000259" key="8">
    <source>
        <dbReference type="Pfam" id="PF12704"/>
    </source>
</evidence>
<dbReference type="EMBL" id="JAHYXK010000036">
    <property type="protein sequence ID" value="MBW7469330.1"/>
    <property type="molecule type" value="Genomic_DNA"/>
</dbReference>
<evidence type="ECO:0000256" key="4">
    <source>
        <dbReference type="ARBA" id="ARBA00022989"/>
    </source>
</evidence>
<dbReference type="InterPro" id="IPR050250">
    <property type="entry name" value="Macrolide_Exporter_MacB"/>
</dbReference>
<feature type="domain" description="ABC3 transporter permease C-terminal" evidence="7">
    <location>
        <begin position="677"/>
        <end position="779"/>
    </location>
</feature>
<accession>A0ABS7D0Y0</accession>
<comment type="caution">
    <text evidence="9">The sequence shown here is derived from an EMBL/GenBank/DDBJ whole genome shotgun (WGS) entry which is preliminary data.</text>
</comment>
<gene>
    <name evidence="9" type="ORF">K0O23_19835</name>
</gene>
<dbReference type="RefSeq" id="WP_219879203.1">
    <property type="nucleotide sequence ID" value="NZ_JAHYXK010000036.1"/>
</dbReference>
<evidence type="ECO:0000256" key="1">
    <source>
        <dbReference type="ARBA" id="ARBA00004651"/>
    </source>
</evidence>
<dbReference type="InterPro" id="IPR025857">
    <property type="entry name" value="MacB_PCD"/>
</dbReference>
<feature type="transmembrane region" description="Helical" evidence="6">
    <location>
        <begin position="284"/>
        <end position="306"/>
    </location>
</feature>
<name>A0ABS7D0Y0_9BACT</name>
<feature type="domain" description="ABC3 transporter permease C-terminal" evidence="7">
    <location>
        <begin position="290"/>
        <end position="406"/>
    </location>
</feature>
<evidence type="ECO:0000256" key="3">
    <source>
        <dbReference type="ARBA" id="ARBA00022692"/>
    </source>
</evidence>
<feature type="transmembrane region" description="Helical" evidence="6">
    <location>
        <begin position="423"/>
        <end position="447"/>
    </location>
</feature>
<dbReference type="PANTHER" id="PTHR30572">
    <property type="entry name" value="MEMBRANE COMPONENT OF TRANSPORTER-RELATED"/>
    <property type="match status" value="1"/>
</dbReference>
<dbReference type="Pfam" id="PF02687">
    <property type="entry name" value="FtsX"/>
    <property type="match status" value="2"/>
</dbReference>
<comment type="subcellular location">
    <subcellularLocation>
        <location evidence="1">Cell membrane</location>
        <topology evidence="1">Multi-pass membrane protein</topology>
    </subcellularLocation>
</comment>
<sequence length="796" mass="88922">MLKNYLLIFWRNMIRNKVYAAINIIGLAIGIASCILIYLYVQHELSYDKYFTKHDRIYRVVNNLIVEDEVEKASVTHPALAPGLAADFPEVETAVRMINRNKQVLRLDEKAITIEHAFWADSNYFQVFDYKLLEGDPKAVLQEPNTMVLSKEVADKFFDDPMKAMYSTFRIGSQSYKVTGVFEPVDAAHMKPNVLTSMSTLPAELRQNFESNWFSTNSYTYVLLRDAEAATGLQTKLPDFVKRRIAPARGNTTERVELYLQSLPDIHLNTDYLWEAFPVGKKSYIYIFSFVGIFILLIASINYMNLATARSVKRAKEVGLRKVVGADRSQLVLQFLSESVLLTVFAVFIALLLVELMLPTFNSLAEKNIPSNYFLDSTFAFAILGIALLIGLLSGSYPALVLSHFKPADVLKSGIIPNSGSAMLRKGLVVLQFTISLVLIIGTIVVYSQMHYLKSQDLGFTKEQVLVVDIPSGDTAIVNKMPVIKEQLLKNPKITKATTTVMIPGESTGVIIFAVERNGTMAEKTMNTILVDYEFLDLMDINLKAGRNFSRDIATDQQNGFILNEAAEKALGWDDPIGKRIGFSDTTSGKVVGVVKDFNYTSLHSQIEPLVILLAPQNNGYLMARVSANGITEAMDHMQETWSNFAPSHPMDYFFLNESFNKQYRAEEKMLTIFGYFSLLTIIIACMGLFGLASFTAEQRTREIGIRKVLGSSVSGIVMLLTKDFALLVLVAILLASPIAWYGMQQWLQDFAYRTPISAWVFVASGLVALCLAIATVSFKAARAAMTDPVKALRTE</sequence>
<protein>
    <submittedName>
        <fullName evidence="9">ABC transporter permease</fullName>
    </submittedName>
</protein>
<feature type="domain" description="MacB-like periplasmic core" evidence="8">
    <location>
        <begin position="448"/>
        <end position="602"/>
    </location>
</feature>
<evidence type="ECO:0000313" key="9">
    <source>
        <dbReference type="EMBL" id="MBW7469330.1"/>
    </source>
</evidence>
<feature type="transmembrane region" description="Helical" evidence="6">
    <location>
        <begin position="20"/>
        <end position="41"/>
    </location>
</feature>
<dbReference type="PROSITE" id="PS51257">
    <property type="entry name" value="PROKAR_LIPOPROTEIN"/>
    <property type="match status" value="1"/>
</dbReference>
<organism evidence="9 10">
    <name type="scientific">Pontibacter aydingkolensis</name>
    <dbReference type="NCBI Taxonomy" id="1911536"/>
    <lineage>
        <taxon>Bacteria</taxon>
        <taxon>Pseudomonadati</taxon>
        <taxon>Bacteroidota</taxon>
        <taxon>Cytophagia</taxon>
        <taxon>Cytophagales</taxon>
        <taxon>Hymenobacteraceae</taxon>
        <taxon>Pontibacter</taxon>
    </lineage>
</organism>
<proteinExistence type="predicted"/>
<evidence type="ECO:0000259" key="7">
    <source>
        <dbReference type="Pfam" id="PF02687"/>
    </source>
</evidence>
<keyword evidence="2" id="KW-1003">Cell membrane</keyword>
<dbReference type="InterPro" id="IPR003838">
    <property type="entry name" value="ABC3_permease_C"/>
</dbReference>
<keyword evidence="3 6" id="KW-0812">Transmembrane</keyword>
<keyword evidence="10" id="KW-1185">Reference proteome</keyword>
<evidence type="ECO:0000313" key="10">
    <source>
        <dbReference type="Proteomes" id="UP000813018"/>
    </source>
</evidence>
<dbReference type="PANTHER" id="PTHR30572:SF18">
    <property type="entry name" value="ABC-TYPE MACROLIDE FAMILY EXPORT SYSTEM PERMEASE COMPONENT 2"/>
    <property type="match status" value="1"/>
</dbReference>
<feature type="transmembrane region" description="Helical" evidence="6">
    <location>
        <begin position="378"/>
        <end position="402"/>
    </location>
</feature>
<dbReference type="Proteomes" id="UP000813018">
    <property type="component" value="Unassembled WGS sequence"/>
</dbReference>